<feature type="chain" id="PRO_5016835235" description="DUF4148 domain-containing protein" evidence="2">
    <location>
        <begin position="23"/>
        <end position="113"/>
    </location>
</feature>
<dbReference type="AlphaFoldDB" id="A0A370NPD3"/>
<proteinExistence type="predicted"/>
<feature type="region of interest" description="Disordered" evidence="1">
    <location>
        <begin position="86"/>
        <end position="113"/>
    </location>
</feature>
<comment type="caution">
    <text evidence="3">The sequence shown here is derived from an EMBL/GenBank/DDBJ whole genome shotgun (WGS) entry which is preliminary data.</text>
</comment>
<feature type="signal peptide" evidence="2">
    <location>
        <begin position="1"/>
        <end position="22"/>
    </location>
</feature>
<organism evidence="3 4">
    <name type="scientific">Cupriavidus lacunae</name>
    <dbReference type="NCBI Taxonomy" id="2666307"/>
    <lineage>
        <taxon>Bacteria</taxon>
        <taxon>Pseudomonadati</taxon>
        <taxon>Pseudomonadota</taxon>
        <taxon>Betaproteobacteria</taxon>
        <taxon>Burkholderiales</taxon>
        <taxon>Burkholderiaceae</taxon>
        <taxon>Cupriavidus</taxon>
    </lineage>
</organism>
<dbReference type="RefSeq" id="WP_115214148.1">
    <property type="nucleotide sequence ID" value="NZ_QKWJ01000040.1"/>
</dbReference>
<evidence type="ECO:0000313" key="4">
    <source>
        <dbReference type="Proteomes" id="UP000255165"/>
    </source>
</evidence>
<evidence type="ECO:0008006" key="5">
    <source>
        <dbReference type="Google" id="ProtNLM"/>
    </source>
</evidence>
<sequence length="113" mass="13014">MMTKKILGGVAIAVFAASLASAAIANDKDTRWERNHPRREQVNERLANQNRRINHELKEGEISKAQAARLHQEDHQIRREERMMASQNGSHITRQEQRTLNQQENAVSHQIGR</sequence>
<dbReference type="Proteomes" id="UP000255165">
    <property type="component" value="Unassembled WGS sequence"/>
</dbReference>
<protein>
    <recommendedName>
        <fullName evidence="5">DUF4148 domain-containing protein</fullName>
    </recommendedName>
</protein>
<keyword evidence="4" id="KW-1185">Reference proteome</keyword>
<keyword evidence="2" id="KW-0732">Signal</keyword>
<name>A0A370NPD3_9BURK</name>
<evidence type="ECO:0000256" key="1">
    <source>
        <dbReference type="SAM" id="MobiDB-lite"/>
    </source>
</evidence>
<dbReference type="EMBL" id="QKWJ01000040">
    <property type="protein sequence ID" value="RDK07486.1"/>
    <property type="molecule type" value="Genomic_DNA"/>
</dbReference>
<reference evidence="4" key="1">
    <citation type="submission" date="2018-06" db="EMBL/GenBank/DDBJ databases">
        <authorList>
            <person name="Feng T."/>
            <person name="Jeon C.O."/>
        </authorList>
    </citation>
    <scope>NUCLEOTIDE SEQUENCE [LARGE SCALE GENOMIC DNA]</scope>
    <source>
        <strain evidence="4">S23</strain>
    </source>
</reference>
<gene>
    <name evidence="3" type="ORF">DN412_25610</name>
</gene>
<evidence type="ECO:0000313" key="3">
    <source>
        <dbReference type="EMBL" id="RDK07486.1"/>
    </source>
</evidence>
<evidence type="ECO:0000256" key="2">
    <source>
        <dbReference type="SAM" id="SignalP"/>
    </source>
</evidence>
<accession>A0A370NPD3</accession>